<dbReference type="InterPro" id="IPR021067">
    <property type="entry name" value="Glycosyltransferase"/>
</dbReference>
<accession>A0A976IIP7</accession>
<dbReference type="PANTHER" id="PTHR34496">
    <property type="entry name" value="GLCNAC TRANSFERASE-RELATED"/>
    <property type="match status" value="1"/>
</dbReference>
<proteinExistence type="predicted"/>
<keyword evidence="2" id="KW-1185">Reference proteome</keyword>
<sequence length="358" mass="41299">MLQSLDNGRRTMILIANYRDSTSSANGATAKASCLLPHVSGDRCSETLRSIFLNAVAPNNLKISIHDQIYPAENERSCVDVFCELVGEKDCHRAQIVSSQIDAANATGPTAARYETEKAIMDEDFCMTIDSHLMFVPNWDEKIIAQWDSLGNPNAIITVYPKDMHLMSIYDVDEFLHLMCVSRIETNETDSMVQYDGPKLIKKKNTPKPRLMSQLAEGFNFGECKQLKEVRSDPYTPFLFHGEEYSRAARLWTAGYDFYVPSDDIAYHWYEKRKVVWERDWKERYVIQQISRRRIRHILGLSVSKEDFDRTNLAMFTLGTKRTFEQWKNFSGIDPSAEFIAHNASQFDNCRELQYVSY</sequence>
<protein>
    <submittedName>
        <fullName evidence="1">Uncharacterized protein</fullName>
    </submittedName>
</protein>
<dbReference type="Proteomes" id="UP000294530">
    <property type="component" value="Unassembled WGS sequence"/>
</dbReference>
<dbReference type="GeneID" id="94347438"/>
<dbReference type="KEGG" id="blac:94347438"/>
<reference evidence="1 2" key="1">
    <citation type="journal article" date="2021" name="Genome Biol.">
        <title>AFLAP: assembly-free linkage analysis pipeline using k-mers from genome sequencing data.</title>
        <authorList>
            <person name="Fletcher K."/>
            <person name="Zhang L."/>
            <person name="Gil J."/>
            <person name="Han R."/>
            <person name="Cavanaugh K."/>
            <person name="Michelmore R."/>
        </authorList>
    </citation>
    <scope>NUCLEOTIDE SEQUENCE [LARGE SCALE GENOMIC DNA]</scope>
    <source>
        <strain evidence="1 2">SF5</strain>
    </source>
</reference>
<organism evidence="1 2">
    <name type="scientific">Bremia lactucae</name>
    <name type="common">Lettuce downy mildew</name>
    <dbReference type="NCBI Taxonomy" id="4779"/>
    <lineage>
        <taxon>Eukaryota</taxon>
        <taxon>Sar</taxon>
        <taxon>Stramenopiles</taxon>
        <taxon>Oomycota</taxon>
        <taxon>Peronosporomycetes</taxon>
        <taxon>Peronosporales</taxon>
        <taxon>Peronosporaceae</taxon>
        <taxon>Bremia</taxon>
    </lineage>
</organism>
<evidence type="ECO:0000313" key="2">
    <source>
        <dbReference type="Proteomes" id="UP000294530"/>
    </source>
</evidence>
<dbReference type="Pfam" id="PF11397">
    <property type="entry name" value="GlcNAc"/>
    <property type="match status" value="1"/>
</dbReference>
<dbReference type="PANTHER" id="PTHR34496:SF6">
    <property type="entry name" value="GLYCOSYLTRANSFERASE 2-LIKE DOMAIN-CONTAINING PROTEIN"/>
    <property type="match status" value="1"/>
</dbReference>
<comment type="caution">
    <text evidence="1">The sequence shown here is derived from an EMBL/GenBank/DDBJ whole genome shotgun (WGS) entry which is preliminary data.</text>
</comment>
<gene>
    <name evidence="1" type="ORF">CCR75_003673</name>
</gene>
<dbReference type="EMBL" id="SHOA02000012">
    <property type="protein sequence ID" value="TDH72556.1"/>
    <property type="molecule type" value="Genomic_DNA"/>
</dbReference>
<dbReference type="AlphaFoldDB" id="A0A976IIP7"/>
<dbReference type="OrthoDB" id="76265at2759"/>
<name>A0A976IIP7_BRELC</name>
<evidence type="ECO:0000313" key="1">
    <source>
        <dbReference type="EMBL" id="TDH72556.1"/>
    </source>
</evidence>
<dbReference type="RefSeq" id="XP_067822055.1">
    <property type="nucleotide sequence ID" value="XM_067961767.1"/>
</dbReference>